<dbReference type="InterPro" id="IPR036594">
    <property type="entry name" value="Meth_synthase_dom"/>
</dbReference>
<comment type="catalytic activity">
    <reaction evidence="1">
        <text>(6S)-5-methyl-5,6,7,8-tetrahydrofolate + L-homocysteine = (6S)-5,6,7,8-tetrahydrofolate + L-methionine</text>
        <dbReference type="Rhea" id="RHEA:11172"/>
        <dbReference type="ChEBI" id="CHEBI:18608"/>
        <dbReference type="ChEBI" id="CHEBI:57453"/>
        <dbReference type="ChEBI" id="CHEBI:57844"/>
        <dbReference type="ChEBI" id="CHEBI:58199"/>
        <dbReference type="EC" id="2.1.1.13"/>
    </reaction>
</comment>
<dbReference type="AlphaFoldDB" id="A0A1M6EG53"/>
<dbReference type="STRING" id="1122184.SAMN02745176_01548"/>
<evidence type="ECO:0000256" key="5">
    <source>
        <dbReference type="ARBA" id="ARBA00010398"/>
    </source>
</evidence>
<dbReference type="InterPro" id="IPR017215">
    <property type="entry name" value="MetH_bac"/>
</dbReference>
<comment type="pathway">
    <text evidence="4">Amino-acid biosynthesis; L-methionine biosynthesis via de novo pathway; L-methionine from L-homocysteine (MetH route): step 1/1.</text>
</comment>
<dbReference type="CDD" id="cd02070">
    <property type="entry name" value="corrinoid_protein_B12-BD"/>
    <property type="match status" value="1"/>
</dbReference>
<keyword evidence="16" id="KW-0170">Cobalt</keyword>
<keyword evidence="14 19" id="KW-0862">Zinc</keyword>
<comment type="cofactor">
    <cofactor evidence="2 19">
        <name>Zn(2+)</name>
        <dbReference type="ChEBI" id="CHEBI:29105"/>
    </cofactor>
</comment>
<evidence type="ECO:0000256" key="13">
    <source>
        <dbReference type="ARBA" id="ARBA00022723"/>
    </source>
</evidence>
<dbReference type="Pfam" id="PF00809">
    <property type="entry name" value="Pterin_bind"/>
    <property type="match status" value="1"/>
</dbReference>
<evidence type="ECO:0000259" key="23">
    <source>
        <dbReference type="PROSITE" id="PS51337"/>
    </source>
</evidence>
<feature type="binding site" evidence="19">
    <location>
        <position position="266"/>
    </location>
    <ligand>
        <name>Zn(2+)</name>
        <dbReference type="ChEBI" id="CHEBI:29105"/>
    </ligand>
</feature>
<dbReference type="PROSITE" id="PS50972">
    <property type="entry name" value="PTERIN_BINDING"/>
    <property type="match status" value="1"/>
</dbReference>
<comment type="cofactor">
    <cofactor evidence="3">
        <name>methylcob(III)alamin</name>
        <dbReference type="ChEBI" id="CHEBI:28115"/>
    </cofactor>
</comment>
<keyword evidence="8 19" id="KW-0489">Methyltransferase</keyword>
<evidence type="ECO:0000256" key="17">
    <source>
        <dbReference type="ARBA" id="ARBA00025552"/>
    </source>
</evidence>
<evidence type="ECO:0000259" key="21">
    <source>
        <dbReference type="PROSITE" id="PS50972"/>
    </source>
</evidence>
<dbReference type="SUPFAM" id="SSF47644">
    <property type="entry name" value="Methionine synthase domain"/>
    <property type="match status" value="1"/>
</dbReference>
<feature type="domain" description="Hcy-binding" evidence="20">
    <location>
        <begin position="1"/>
        <end position="281"/>
    </location>
</feature>
<dbReference type="InterPro" id="IPR003726">
    <property type="entry name" value="HCY_dom"/>
</dbReference>
<dbReference type="SUPFAM" id="SSF51717">
    <property type="entry name" value="Dihydropteroate synthetase-like"/>
    <property type="match status" value="1"/>
</dbReference>
<dbReference type="InterPro" id="IPR036724">
    <property type="entry name" value="Cobalamin-bd_sf"/>
</dbReference>
<evidence type="ECO:0000259" key="20">
    <source>
        <dbReference type="PROSITE" id="PS50970"/>
    </source>
</evidence>
<feature type="domain" description="Pterin-binding" evidence="21">
    <location>
        <begin position="310"/>
        <end position="554"/>
    </location>
</feature>
<dbReference type="UniPathway" id="UPA00051">
    <property type="reaction ID" value="UER00081"/>
</dbReference>
<dbReference type="PANTHER" id="PTHR45833">
    <property type="entry name" value="METHIONINE SYNTHASE"/>
    <property type="match status" value="1"/>
</dbReference>
<keyword evidence="10" id="KW-0846">Cobalamin</keyword>
<proteinExistence type="inferred from homology"/>
<accession>A0A1M6EG53</accession>
<dbReference type="SMART" id="SM01018">
    <property type="entry name" value="B12-binding_2"/>
    <property type="match status" value="1"/>
</dbReference>
<keyword evidence="13 19" id="KW-0479">Metal-binding</keyword>
<dbReference type="PROSITE" id="PS50970">
    <property type="entry name" value="HCY"/>
    <property type="match status" value="1"/>
</dbReference>
<organism evidence="24 25">
    <name type="scientific">Lutispora thermophila DSM 19022</name>
    <dbReference type="NCBI Taxonomy" id="1122184"/>
    <lineage>
        <taxon>Bacteria</taxon>
        <taxon>Bacillati</taxon>
        <taxon>Bacillota</taxon>
        <taxon>Clostridia</taxon>
        <taxon>Lutisporales</taxon>
        <taxon>Lutisporaceae</taxon>
        <taxon>Lutispora</taxon>
    </lineage>
</organism>
<dbReference type="OrthoDB" id="9803687at2"/>
<dbReference type="NCBIfam" id="NF005719">
    <property type="entry name" value="PRK07535.1"/>
    <property type="match status" value="1"/>
</dbReference>
<dbReference type="GO" id="GO:0050667">
    <property type="term" value="P:homocysteine metabolic process"/>
    <property type="evidence" value="ECO:0007669"/>
    <property type="project" value="TreeGrafter"/>
</dbReference>
<dbReference type="GO" id="GO:0046872">
    <property type="term" value="F:metal ion binding"/>
    <property type="evidence" value="ECO:0007669"/>
    <property type="project" value="UniProtKB-KW"/>
</dbReference>
<evidence type="ECO:0000256" key="7">
    <source>
        <dbReference type="ARBA" id="ARBA00013998"/>
    </source>
</evidence>
<evidence type="ECO:0000256" key="18">
    <source>
        <dbReference type="ARBA" id="ARBA00031040"/>
    </source>
</evidence>
<gene>
    <name evidence="24" type="ORF">SAMN02745176_01548</name>
</gene>
<dbReference type="InterPro" id="IPR011005">
    <property type="entry name" value="Dihydropteroate_synth-like_sf"/>
</dbReference>
<feature type="domain" description="B12-binding N-terminal" evidence="23">
    <location>
        <begin position="572"/>
        <end position="665"/>
    </location>
</feature>
<dbReference type="Pfam" id="PF02574">
    <property type="entry name" value="S-methyl_trans"/>
    <property type="match status" value="1"/>
</dbReference>
<keyword evidence="9" id="KW-0028">Amino-acid biosynthesis</keyword>
<keyword evidence="25" id="KW-1185">Reference proteome</keyword>
<dbReference type="PIRSF" id="PIRSF037472">
    <property type="entry name" value="DHPS_mtfrase"/>
    <property type="match status" value="1"/>
</dbReference>
<feature type="binding site" evidence="19">
    <location>
        <position position="201"/>
    </location>
    <ligand>
        <name>Zn(2+)</name>
        <dbReference type="ChEBI" id="CHEBI:29105"/>
    </ligand>
</feature>
<keyword evidence="11 19" id="KW-0808">Transferase</keyword>
<evidence type="ECO:0000256" key="11">
    <source>
        <dbReference type="ARBA" id="ARBA00022679"/>
    </source>
</evidence>
<evidence type="ECO:0000256" key="9">
    <source>
        <dbReference type="ARBA" id="ARBA00022605"/>
    </source>
</evidence>
<dbReference type="Gene3D" id="3.20.20.330">
    <property type="entry name" value="Homocysteine-binding-like domain"/>
    <property type="match status" value="1"/>
</dbReference>
<comment type="function">
    <text evidence="17">Catalyzes the transfer of a methyl group from methyl-cobalamin to homocysteine, yielding enzyme-bound cob(I)alamin and methionine. Subsequently, remethylates the cofactor using methyltetrahydrofolate.</text>
</comment>
<dbReference type="InterPro" id="IPR003759">
    <property type="entry name" value="Cbl-bd_cap"/>
</dbReference>
<evidence type="ECO:0000256" key="19">
    <source>
        <dbReference type="PROSITE-ProRule" id="PRU00333"/>
    </source>
</evidence>
<evidence type="ECO:0000256" key="6">
    <source>
        <dbReference type="ARBA" id="ARBA00012032"/>
    </source>
</evidence>
<dbReference type="GO" id="GO:0031419">
    <property type="term" value="F:cobalamin binding"/>
    <property type="evidence" value="ECO:0007669"/>
    <property type="project" value="UniProtKB-KW"/>
</dbReference>
<evidence type="ECO:0000256" key="2">
    <source>
        <dbReference type="ARBA" id="ARBA00001947"/>
    </source>
</evidence>
<dbReference type="GO" id="GO:0046653">
    <property type="term" value="P:tetrahydrofolate metabolic process"/>
    <property type="evidence" value="ECO:0007669"/>
    <property type="project" value="TreeGrafter"/>
</dbReference>
<evidence type="ECO:0000313" key="24">
    <source>
        <dbReference type="EMBL" id="SHI84466.1"/>
    </source>
</evidence>
<feature type="binding site" evidence="19">
    <location>
        <position position="267"/>
    </location>
    <ligand>
        <name>Zn(2+)</name>
        <dbReference type="ChEBI" id="CHEBI:29105"/>
    </ligand>
</feature>
<name>A0A1M6EG53_9FIRM</name>
<dbReference type="GO" id="GO:0005829">
    <property type="term" value="C:cytosol"/>
    <property type="evidence" value="ECO:0007669"/>
    <property type="project" value="TreeGrafter"/>
</dbReference>
<dbReference type="EC" id="2.1.1.13" evidence="6"/>
<dbReference type="InterPro" id="IPR006158">
    <property type="entry name" value="Cobalamin-bd"/>
</dbReference>
<keyword evidence="15" id="KW-0486">Methionine biosynthesis</keyword>
<keyword evidence="12" id="KW-0949">S-adenosyl-L-methionine</keyword>
<dbReference type="Gene3D" id="1.10.1240.10">
    <property type="entry name" value="Methionine synthase domain"/>
    <property type="match status" value="1"/>
</dbReference>
<evidence type="ECO:0000256" key="10">
    <source>
        <dbReference type="ARBA" id="ARBA00022628"/>
    </source>
</evidence>
<evidence type="ECO:0000256" key="1">
    <source>
        <dbReference type="ARBA" id="ARBA00001700"/>
    </source>
</evidence>
<dbReference type="RefSeq" id="WP_073025646.1">
    <property type="nucleotide sequence ID" value="NZ_FQZS01000009.1"/>
</dbReference>
<evidence type="ECO:0000256" key="3">
    <source>
        <dbReference type="ARBA" id="ARBA00001956"/>
    </source>
</evidence>
<dbReference type="Proteomes" id="UP000184442">
    <property type="component" value="Unassembled WGS sequence"/>
</dbReference>
<evidence type="ECO:0000256" key="8">
    <source>
        <dbReference type="ARBA" id="ARBA00022603"/>
    </source>
</evidence>
<feature type="domain" description="B12-binding" evidence="22">
    <location>
        <begin position="669"/>
        <end position="794"/>
    </location>
</feature>
<dbReference type="SUPFAM" id="SSF52242">
    <property type="entry name" value="Cobalamin (vitamin B12)-binding domain"/>
    <property type="match status" value="1"/>
</dbReference>
<evidence type="ECO:0000256" key="4">
    <source>
        <dbReference type="ARBA" id="ARBA00005178"/>
    </source>
</evidence>
<dbReference type="Gene3D" id="3.20.20.20">
    <property type="entry name" value="Dihydropteroate synthase-like"/>
    <property type="match status" value="1"/>
</dbReference>
<reference evidence="24 25" key="1">
    <citation type="submission" date="2016-11" db="EMBL/GenBank/DDBJ databases">
        <authorList>
            <person name="Jaros S."/>
            <person name="Januszkiewicz K."/>
            <person name="Wedrychowicz H."/>
        </authorList>
    </citation>
    <scope>NUCLEOTIDE SEQUENCE [LARGE SCALE GENOMIC DNA]</scope>
    <source>
        <strain evidence="24 25">DSM 19022</strain>
    </source>
</reference>
<dbReference type="EMBL" id="FQZS01000009">
    <property type="protein sequence ID" value="SHI84466.1"/>
    <property type="molecule type" value="Genomic_DNA"/>
</dbReference>
<dbReference type="InterPro" id="IPR036589">
    <property type="entry name" value="HCY_dom_sf"/>
</dbReference>
<dbReference type="InterPro" id="IPR050554">
    <property type="entry name" value="Met_Synthase/Corrinoid"/>
</dbReference>
<dbReference type="GO" id="GO:0032259">
    <property type="term" value="P:methylation"/>
    <property type="evidence" value="ECO:0007669"/>
    <property type="project" value="UniProtKB-KW"/>
</dbReference>
<sequence>MSRNVDFNKFLVFDGAMGTMLQACGMKAGELSERYNIEKPEVIEKIHRAYIDAGADVITTNTFGANRYKLNDTGLNLNDVITRAVEVATKAAKDKLVALDVGPLGQLMEPYGSLSFEEAYEAFKEQVLAGALAGADIIIIETMSDIYEAKAAILAARENSNLPIICTMTFQEDGRTLTGTDPLTMVNILQNLGIAALGINCSLGPKEMMPLVHEVLKYSRIPVIVQPNAGLPKMAGSETIFEITPEMFAAYGRQMAEAGVRILGGCCGTTPEHIRELKNALIGLKPVKTHIERITAASSSTCTVTLGGEVKIIGERINPTGKKKLKEALMKDDMDYILREAVDQKDNGAHILDVNVGIPEMDEETVMVRAIKEIQGIVNLPLQIDSVKPKVIEAGVRVCNGRPIINSVNGEDKVMETIFPIVKKYGCLVVALTLDDGGIPKTAEERLKIAEKIIKRAGEYGIPKEDIIVDCLVLTASAQQKEVKETIRAVRLVKEKLGVMTTLGVSNVSFGLPARSLLNRTFLAAALSAGLDAPIMNPMDADMRDTVRAFNVLWNHDKDSKEYINAYADSKAKPENNDNKTNKDLKKIIIDGLKEEVKETVREFLKEFKALEIVDNYLIPALDIVGEKYEKGEIFLPQLILSAETVKNAFEVIKEDIMKNSSHDRAINKGNIVIATVKGDIHDIGKNIAKILLENYGFQVYDLGKDVPTEKIVGKVKEVKAPLVGLSALMTTTVQSMEETIKALKLHCPDCVVMAGGAVLNENYANMIGADFYVKDARDSVKVAEMVINGVKKN</sequence>
<dbReference type="PROSITE" id="PS51337">
    <property type="entry name" value="B12_BINDING_NTER"/>
    <property type="match status" value="1"/>
</dbReference>
<protein>
    <recommendedName>
        <fullName evidence="7">Methionine synthase</fullName>
        <ecNumber evidence="6">2.1.1.13</ecNumber>
    </recommendedName>
    <alternativeName>
        <fullName evidence="18">5-methyltetrahydrofolate--homocysteine methyltransferase</fullName>
    </alternativeName>
</protein>
<comment type="similarity">
    <text evidence="5">Belongs to the vitamin-B12 dependent methionine synthase family.</text>
</comment>
<dbReference type="InterPro" id="IPR000489">
    <property type="entry name" value="Pterin-binding_dom"/>
</dbReference>
<evidence type="ECO:0000259" key="22">
    <source>
        <dbReference type="PROSITE" id="PS51332"/>
    </source>
</evidence>
<dbReference type="GO" id="GO:0008705">
    <property type="term" value="F:methionine synthase activity"/>
    <property type="evidence" value="ECO:0007669"/>
    <property type="project" value="UniProtKB-EC"/>
</dbReference>
<dbReference type="SUPFAM" id="SSF82282">
    <property type="entry name" value="Homocysteine S-methyltransferase"/>
    <property type="match status" value="1"/>
</dbReference>
<evidence type="ECO:0000313" key="25">
    <source>
        <dbReference type="Proteomes" id="UP000184442"/>
    </source>
</evidence>
<dbReference type="Pfam" id="PF02310">
    <property type="entry name" value="B12-binding"/>
    <property type="match status" value="1"/>
</dbReference>
<evidence type="ECO:0000256" key="16">
    <source>
        <dbReference type="ARBA" id="ARBA00023285"/>
    </source>
</evidence>
<evidence type="ECO:0000256" key="14">
    <source>
        <dbReference type="ARBA" id="ARBA00022833"/>
    </source>
</evidence>
<dbReference type="PROSITE" id="PS51332">
    <property type="entry name" value="B12_BINDING"/>
    <property type="match status" value="1"/>
</dbReference>
<dbReference type="Gene3D" id="3.40.50.280">
    <property type="entry name" value="Cobalamin-binding domain"/>
    <property type="match status" value="1"/>
</dbReference>
<dbReference type="Pfam" id="PF02607">
    <property type="entry name" value="B12-binding_2"/>
    <property type="match status" value="1"/>
</dbReference>
<evidence type="ECO:0000256" key="15">
    <source>
        <dbReference type="ARBA" id="ARBA00023167"/>
    </source>
</evidence>
<evidence type="ECO:0000256" key="12">
    <source>
        <dbReference type="ARBA" id="ARBA00022691"/>
    </source>
</evidence>
<dbReference type="PANTHER" id="PTHR45833:SF1">
    <property type="entry name" value="METHIONINE SYNTHASE"/>
    <property type="match status" value="1"/>
</dbReference>